<evidence type="ECO:0000256" key="1">
    <source>
        <dbReference type="SAM" id="MobiDB-lite"/>
    </source>
</evidence>
<protein>
    <submittedName>
        <fullName evidence="2">Uncharacterized protein</fullName>
    </submittedName>
</protein>
<organism evidence="2">
    <name type="scientific">Tanacetum cinerariifolium</name>
    <name type="common">Dalmatian daisy</name>
    <name type="synonym">Chrysanthemum cinerariifolium</name>
    <dbReference type="NCBI Taxonomy" id="118510"/>
    <lineage>
        <taxon>Eukaryota</taxon>
        <taxon>Viridiplantae</taxon>
        <taxon>Streptophyta</taxon>
        <taxon>Embryophyta</taxon>
        <taxon>Tracheophyta</taxon>
        <taxon>Spermatophyta</taxon>
        <taxon>Magnoliopsida</taxon>
        <taxon>eudicotyledons</taxon>
        <taxon>Gunneridae</taxon>
        <taxon>Pentapetalae</taxon>
        <taxon>asterids</taxon>
        <taxon>campanulids</taxon>
        <taxon>Asterales</taxon>
        <taxon>Asteraceae</taxon>
        <taxon>Asteroideae</taxon>
        <taxon>Anthemideae</taxon>
        <taxon>Anthemidinae</taxon>
        <taxon>Tanacetum</taxon>
    </lineage>
</organism>
<feature type="compositionally biased region" description="Low complexity" evidence="1">
    <location>
        <begin position="325"/>
        <end position="343"/>
    </location>
</feature>
<proteinExistence type="predicted"/>
<feature type="compositionally biased region" description="Acidic residues" evidence="1">
    <location>
        <begin position="101"/>
        <end position="122"/>
    </location>
</feature>
<feature type="region of interest" description="Disordered" evidence="1">
    <location>
        <begin position="306"/>
        <end position="372"/>
    </location>
</feature>
<feature type="compositionally biased region" description="Basic and acidic residues" evidence="1">
    <location>
        <begin position="344"/>
        <end position="358"/>
    </location>
</feature>
<feature type="region of interest" description="Disordered" evidence="1">
    <location>
        <begin position="1"/>
        <end position="33"/>
    </location>
</feature>
<dbReference type="AlphaFoldDB" id="A0A6L2P0T1"/>
<sequence>STRKKIVQAPKASLGKRLKATTKMAKSEKKKLPAKGLETLSKVALSEAEQMQIAIKRSKTQFHSSQASGPGAHEGTGVISGVLDVPTYGSDDEHISWKSSDDEDDDAQDDDNADDEDDDVKDDDNKQTESNNDGDNFVHPKLSTFDEEARKDKEDKEAEGSDFREKKLDEEKTNEEEEEVNELYNDVNINLEGRDTEMTDALLANVQATQVIEDTYVIMTYVTPEVQQQSSSVSSGFISNMLNPTPDVSIDFILNLNTESTSLVDVPVTTNDDIPPSSVTTLPPLPIPLIHPLQQTSVFTPTIALKKRAGKEPESTSEPKEKTSKSTGSSKEVSKSKTMSTDKSTQEDEKVHSVKDLEEPPLQEFETEDPRETFNKLMDTPLDFSAFMLNRLNVDTLTLKLLAGPTFKLMKGSCKSLVELEYFLEEVCKATTDQLDWNNPKGQQYPHDLRKPLPLIPNSRGHRVIPFDHFIKNDLAYLSGGVSSRTYATLVTKIKDVNYGYIKWIEDLVPNTMESAHDVYSRNKIIAIKKLMIVEWHNYKHLEWIIVRRDDDKLYTFKEGDYNRLRLQDIKDISILLVQCKLTNLNIKERLALGVSLSDLKRKTPYKAYSNPKGFIYQNQDKKNRLMRINELHKFSDGILKDVRSVLDDTLKKIQIKCLPQTIWIEVDRERAGAIIQAIDQNSGTQG</sequence>
<feature type="compositionally biased region" description="Basic and acidic residues" evidence="1">
    <location>
        <begin position="147"/>
        <end position="171"/>
    </location>
</feature>
<dbReference type="EMBL" id="BKCJ010010355">
    <property type="protein sequence ID" value="GEU91209.1"/>
    <property type="molecule type" value="Genomic_DNA"/>
</dbReference>
<feature type="compositionally biased region" description="Basic and acidic residues" evidence="1">
    <location>
        <begin position="91"/>
        <end position="100"/>
    </location>
</feature>
<reference evidence="2" key="1">
    <citation type="journal article" date="2019" name="Sci. Rep.">
        <title>Draft genome of Tanacetum cinerariifolium, the natural source of mosquito coil.</title>
        <authorList>
            <person name="Yamashiro T."/>
            <person name="Shiraishi A."/>
            <person name="Satake H."/>
            <person name="Nakayama K."/>
        </authorList>
    </citation>
    <scope>NUCLEOTIDE SEQUENCE</scope>
</reference>
<feature type="non-terminal residue" evidence="2">
    <location>
        <position position="1"/>
    </location>
</feature>
<gene>
    <name evidence="2" type="ORF">Tci_063187</name>
</gene>
<name>A0A6L2P0T1_TANCI</name>
<accession>A0A6L2P0T1</accession>
<feature type="compositionally biased region" description="Basic and acidic residues" evidence="1">
    <location>
        <begin position="310"/>
        <end position="324"/>
    </location>
</feature>
<feature type="region of interest" description="Disordered" evidence="1">
    <location>
        <begin position="56"/>
        <end position="176"/>
    </location>
</feature>
<comment type="caution">
    <text evidence="2">The sequence shown here is derived from an EMBL/GenBank/DDBJ whole genome shotgun (WGS) entry which is preliminary data.</text>
</comment>
<evidence type="ECO:0000313" key="2">
    <source>
        <dbReference type="EMBL" id="GEU91209.1"/>
    </source>
</evidence>